<evidence type="ECO:0000313" key="5">
    <source>
        <dbReference type="Proteomes" id="UP001161406"/>
    </source>
</evidence>
<dbReference type="PROSITE" id="PS50977">
    <property type="entry name" value="HTH_TETR_2"/>
    <property type="match status" value="1"/>
</dbReference>
<sequence>MADPLRQAFLDFGYEQMTMIGLAKACGLTRRALYHHFADKEEAFRFVLEVDTRIAMAAAFEVAQQGLARRDDPVETLTRVMDARYAMNRRKLSASPHAVEINDQAFRRARGMMVEAAIAFQARLADLLVEMEQAGLLTLRPETRPADLAQALADGARGSNQSLPPVKAEDLPARYRNILGSILFGAADRPGVDRP</sequence>
<evidence type="ECO:0000259" key="3">
    <source>
        <dbReference type="PROSITE" id="PS50977"/>
    </source>
</evidence>
<keyword evidence="5" id="KW-1185">Reference proteome</keyword>
<feature type="domain" description="HTH tetR-type" evidence="3">
    <location>
        <begin position="1"/>
        <end position="55"/>
    </location>
</feature>
<organism evidence="4 5">
    <name type="scientific">Devosia yakushimensis</name>
    <dbReference type="NCBI Taxonomy" id="470028"/>
    <lineage>
        <taxon>Bacteria</taxon>
        <taxon>Pseudomonadati</taxon>
        <taxon>Pseudomonadota</taxon>
        <taxon>Alphaproteobacteria</taxon>
        <taxon>Hyphomicrobiales</taxon>
        <taxon>Devosiaceae</taxon>
        <taxon>Devosia</taxon>
    </lineage>
</organism>
<dbReference type="Gene3D" id="1.10.357.10">
    <property type="entry name" value="Tetracycline Repressor, domain 2"/>
    <property type="match status" value="1"/>
</dbReference>
<dbReference type="EMBL" id="BSNG01000001">
    <property type="protein sequence ID" value="GLQ10515.1"/>
    <property type="molecule type" value="Genomic_DNA"/>
</dbReference>
<accession>A0ABQ5UEJ4</accession>
<dbReference type="InterPro" id="IPR001647">
    <property type="entry name" value="HTH_TetR"/>
</dbReference>
<feature type="DNA-binding region" description="H-T-H motif" evidence="2">
    <location>
        <begin position="18"/>
        <end position="37"/>
    </location>
</feature>
<dbReference type="SUPFAM" id="SSF46689">
    <property type="entry name" value="Homeodomain-like"/>
    <property type="match status" value="1"/>
</dbReference>
<evidence type="ECO:0000313" key="4">
    <source>
        <dbReference type="EMBL" id="GLQ10515.1"/>
    </source>
</evidence>
<comment type="caution">
    <text evidence="4">The sequence shown here is derived from an EMBL/GenBank/DDBJ whole genome shotgun (WGS) entry which is preliminary data.</text>
</comment>
<dbReference type="RefSeq" id="WP_284391163.1">
    <property type="nucleotide sequence ID" value="NZ_BSNG01000001.1"/>
</dbReference>
<name>A0ABQ5UEJ4_9HYPH</name>
<protein>
    <submittedName>
        <fullName evidence="4">TetR family transcriptional regulator</fullName>
    </submittedName>
</protein>
<keyword evidence="1 2" id="KW-0238">DNA-binding</keyword>
<dbReference type="Pfam" id="PF00440">
    <property type="entry name" value="TetR_N"/>
    <property type="match status" value="1"/>
</dbReference>
<dbReference type="InterPro" id="IPR009057">
    <property type="entry name" value="Homeodomain-like_sf"/>
</dbReference>
<proteinExistence type="predicted"/>
<evidence type="ECO:0000256" key="1">
    <source>
        <dbReference type="ARBA" id="ARBA00023125"/>
    </source>
</evidence>
<reference evidence="4" key="2">
    <citation type="submission" date="2023-01" db="EMBL/GenBank/DDBJ databases">
        <title>Draft genome sequence of Devosia yakushimensis strain NBRC 103855.</title>
        <authorList>
            <person name="Sun Q."/>
            <person name="Mori K."/>
        </authorList>
    </citation>
    <scope>NUCLEOTIDE SEQUENCE</scope>
    <source>
        <strain evidence="4">NBRC 103855</strain>
    </source>
</reference>
<evidence type="ECO:0000256" key="2">
    <source>
        <dbReference type="PROSITE-ProRule" id="PRU00335"/>
    </source>
</evidence>
<reference evidence="4" key="1">
    <citation type="journal article" date="2014" name="Int. J. Syst. Evol. Microbiol.">
        <title>Complete genome of a new Firmicutes species belonging to the dominant human colonic microbiota ('Ruminococcus bicirculans') reveals two chromosomes and a selective capacity to utilize plant glucans.</title>
        <authorList>
            <consortium name="NISC Comparative Sequencing Program"/>
            <person name="Wegmann U."/>
            <person name="Louis P."/>
            <person name="Goesmann A."/>
            <person name="Henrissat B."/>
            <person name="Duncan S.H."/>
            <person name="Flint H.J."/>
        </authorList>
    </citation>
    <scope>NUCLEOTIDE SEQUENCE</scope>
    <source>
        <strain evidence="4">NBRC 103855</strain>
    </source>
</reference>
<dbReference type="Proteomes" id="UP001161406">
    <property type="component" value="Unassembled WGS sequence"/>
</dbReference>
<gene>
    <name evidence="4" type="ORF">GCM10007913_24470</name>
</gene>